<dbReference type="EC" id="2.1.1.201" evidence="4"/>
<evidence type="ECO:0000256" key="1">
    <source>
        <dbReference type="ARBA" id="ARBA00022603"/>
    </source>
</evidence>
<feature type="binding site" evidence="4">
    <location>
        <position position="239"/>
    </location>
    <ligand>
        <name>S-adenosyl-L-methionine</name>
        <dbReference type="ChEBI" id="CHEBI:59789"/>
    </ligand>
</feature>
<comment type="function">
    <text evidence="4">Methyltransferase required for the conversion of 2-polyprenyl-6-methoxy-1,4-benzoquinol (DDMQH2) to 2-polyprenyl-3-methyl-6-methoxy-1,4-benzoquinol (DMQH2).</text>
</comment>
<keyword evidence="2 4" id="KW-0808">Transferase</keyword>
<keyword evidence="4" id="KW-0831">Ubiquinone biosynthesis</keyword>
<evidence type="ECO:0000313" key="5">
    <source>
        <dbReference type="EMBL" id="KAF8819840.1"/>
    </source>
</evidence>
<evidence type="ECO:0000313" key="6">
    <source>
        <dbReference type="Proteomes" id="UP000823046"/>
    </source>
</evidence>
<comment type="catalytic activity">
    <reaction evidence="4">
        <text>a 2-methoxy-6-(all-trans-polyprenyl)benzene-1,4-diol + S-adenosyl-L-methionine = a 5-methoxy-2-methyl-3-(all-trans-polyprenyl)benzene-1,4-diol + S-adenosyl-L-homocysteine + H(+)</text>
        <dbReference type="Rhea" id="RHEA:28286"/>
        <dbReference type="Rhea" id="RHEA-COMP:10858"/>
        <dbReference type="Rhea" id="RHEA-COMP:10859"/>
        <dbReference type="ChEBI" id="CHEBI:15378"/>
        <dbReference type="ChEBI" id="CHEBI:57856"/>
        <dbReference type="ChEBI" id="CHEBI:59789"/>
        <dbReference type="ChEBI" id="CHEBI:84166"/>
        <dbReference type="ChEBI" id="CHEBI:84167"/>
        <dbReference type="EC" id="2.1.1.201"/>
    </reaction>
</comment>
<dbReference type="HAMAP" id="MF_01813">
    <property type="entry name" value="MenG_UbiE_methyltr"/>
    <property type="match status" value="1"/>
</dbReference>
<dbReference type="PROSITE" id="PS51608">
    <property type="entry name" value="SAM_MT_UBIE"/>
    <property type="match status" value="1"/>
</dbReference>
<sequence length="400" mass="44542">MKFLQASSSPALLGLCASHRLSMPLYAMWKWGTSCNISKLHTASISVFPLVLPLRLIPSLRSPPKIIHPSNDCFHFKNKILPQLCVFSHMIHSKAMKDCANAGLESNPHDSSSTQASHESSNFTDFGFSRVSETEKSRLVHGVFTNVAESYDLMNDFMSLGIQRLWKNMFVSLVDIPQRYQLSGNVHDLRSSSAQMPSFNVLDLAGGTGDIAFRILQKVKADLPSGCTSFNLPEITVCDINNEMLRVGKLRAEAAGYKELNWVCADGENLPFEDSSIDLVTIAFGIRNFANISRGLREINRILKPGGRFLCLEFSKVENAVLSSLYSAWSFWVIPVLGQVVTGDRKSYQYLVESIQKFPSQEEFSQIIWNAGFCKISYINLTGGIVSVHSAYKESTFPSE</sequence>
<dbReference type="SUPFAM" id="SSF53335">
    <property type="entry name" value="S-adenosyl-L-methionine-dependent methyltransferases"/>
    <property type="match status" value="1"/>
</dbReference>
<comment type="caution">
    <text evidence="4">Lacks conserved residue(s) required for the propagation of feature annotation.</text>
</comment>
<feature type="binding site" evidence="4">
    <location>
        <begin position="266"/>
        <end position="267"/>
    </location>
    <ligand>
        <name>S-adenosyl-L-methionine</name>
        <dbReference type="ChEBI" id="CHEBI:59789"/>
    </ligand>
</feature>
<keyword evidence="5" id="KW-0830">Ubiquinone</keyword>
<dbReference type="Pfam" id="PF01209">
    <property type="entry name" value="Ubie_methyltran"/>
    <property type="match status" value="1"/>
</dbReference>
<feature type="binding site" evidence="4">
    <location>
        <position position="208"/>
    </location>
    <ligand>
        <name>S-adenosyl-L-methionine</name>
        <dbReference type="ChEBI" id="CHEBI:59789"/>
    </ligand>
</feature>
<keyword evidence="6" id="KW-1185">Reference proteome</keyword>
<comment type="subcellular location">
    <subcellularLocation>
        <location evidence="4">Mitochondrion inner membrane</location>
        <topology evidence="4">Peripheral membrane protein</topology>
        <orientation evidence="4">Matrix side</orientation>
    </subcellularLocation>
</comment>
<accession>A0ABQ7J775</accession>
<dbReference type="PROSITE" id="PS01183">
    <property type="entry name" value="UBIE_1"/>
    <property type="match status" value="1"/>
</dbReference>
<organism evidence="5 6">
    <name type="scientific">Cardiosporidium cionae</name>
    <dbReference type="NCBI Taxonomy" id="476202"/>
    <lineage>
        <taxon>Eukaryota</taxon>
        <taxon>Sar</taxon>
        <taxon>Alveolata</taxon>
        <taxon>Apicomplexa</taxon>
        <taxon>Aconoidasida</taxon>
        <taxon>Nephromycida</taxon>
        <taxon>Cardiosporidium</taxon>
    </lineage>
</organism>
<proteinExistence type="inferred from homology"/>
<dbReference type="PANTHER" id="PTHR43591">
    <property type="entry name" value="METHYLTRANSFERASE"/>
    <property type="match status" value="1"/>
</dbReference>
<dbReference type="GO" id="GO:0032259">
    <property type="term" value="P:methylation"/>
    <property type="evidence" value="ECO:0007669"/>
    <property type="project" value="UniProtKB-KW"/>
</dbReference>
<dbReference type="PANTHER" id="PTHR43591:SF24">
    <property type="entry name" value="2-METHOXY-6-POLYPRENYL-1,4-BENZOQUINOL METHYLASE, MITOCHONDRIAL"/>
    <property type="match status" value="1"/>
</dbReference>
<dbReference type="Proteomes" id="UP000823046">
    <property type="component" value="Unassembled WGS sequence"/>
</dbReference>
<comment type="subunit">
    <text evidence="4">Component of a multi-subunit COQ enzyme complex.</text>
</comment>
<dbReference type="GO" id="GO:0008168">
    <property type="term" value="F:methyltransferase activity"/>
    <property type="evidence" value="ECO:0007669"/>
    <property type="project" value="UniProtKB-KW"/>
</dbReference>
<comment type="pathway">
    <text evidence="4">Cofactor biosynthesis; ubiquinone biosynthesis.</text>
</comment>
<dbReference type="NCBIfam" id="TIGR01934">
    <property type="entry name" value="MenG_MenH_UbiE"/>
    <property type="match status" value="1"/>
</dbReference>
<keyword evidence="1 4" id="KW-0489">Methyltransferase</keyword>
<dbReference type="EMBL" id="JADAQX010000583">
    <property type="protein sequence ID" value="KAF8819840.1"/>
    <property type="molecule type" value="Genomic_DNA"/>
</dbReference>
<protein>
    <recommendedName>
        <fullName evidence="4">2-methoxy-6-polyprenyl-1,4-benzoquinol methylase, mitochondrial</fullName>
        <ecNumber evidence="4">2.1.1.201</ecNumber>
    </recommendedName>
    <alternativeName>
        <fullName evidence="4">Ubiquinone biosynthesis methyltransferase COQ5</fullName>
    </alternativeName>
</protein>
<evidence type="ECO:0000256" key="3">
    <source>
        <dbReference type="ARBA" id="ARBA00022691"/>
    </source>
</evidence>
<comment type="similarity">
    <text evidence="4">Belongs to the class I-like SAM-binding methyltransferase superfamily. MenG/UbiE family.</text>
</comment>
<keyword evidence="3 4" id="KW-0949">S-adenosyl-L-methionine</keyword>
<keyword evidence="4" id="KW-0999">Mitochondrion inner membrane</keyword>
<keyword evidence="4" id="KW-0472">Membrane</keyword>
<gene>
    <name evidence="5" type="ORF">IE077_003907</name>
</gene>
<dbReference type="InterPro" id="IPR023576">
    <property type="entry name" value="UbiE/COQ5_MeTrFase_CS"/>
</dbReference>
<name>A0ABQ7J775_9APIC</name>
<keyword evidence="4" id="KW-0496">Mitochondrion</keyword>
<evidence type="ECO:0000256" key="2">
    <source>
        <dbReference type="ARBA" id="ARBA00022679"/>
    </source>
</evidence>
<comment type="caution">
    <text evidence="5">The sequence shown here is derived from an EMBL/GenBank/DDBJ whole genome shotgun (WGS) entry which is preliminary data.</text>
</comment>
<reference evidence="5 6" key="1">
    <citation type="journal article" date="2020" name="bioRxiv">
        <title>Metabolic contributions of an alphaproteobacterial endosymbiont in the apicomplexan Cardiosporidium cionae.</title>
        <authorList>
            <person name="Hunter E.S."/>
            <person name="Paight C.J."/>
            <person name="Lane C.E."/>
        </authorList>
    </citation>
    <scope>NUCLEOTIDE SEQUENCE [LARGE SCALE GENOMIC DNA]</scope>
    <source>
        <strain evidence="5">ESH_2018</strain>
    </source>
</reference>
<dbReference type="CDD" id="cd02440">
    <property type="entry name" value="AdoMet_MTases"/>
    <property type="match status" value="1"/>
</dbReference>
<evidence type="ECO:0000256" key="4">
    <source>
        <dbReference type="HAMAP-Rule" id="MF_03191"/>
    </source>
</evidence>
<dbReference type="InterPro" id="IPR004033">
    <property type="entry name" value="UbiE/COQ5_MeTrFase"/>
</dbReference>
<dbReference type="InterPro" id="IPR029063">
    <property type="entry name" value="SAM-dependent_MTases_sf"/>
</dbReference>
<dbReference type="Gene3D" id="3.40.50.150">
    <property type="entry name" value="Vaccinia Virus protein VP39"/>
    <property type="match status" value="1"/>
</dbReference>